<keyword evidence="1" id="KW-1133">Transmembrane helix</keyword>
<feature type="transmembrane region" description="Helical" evidence="1">
    <location>
        <begin position="31"/>
        <end position="52"/>
    </location>
</feature>
<dbReference type="EMBL" id="KZ308805">
    <property type="protein sequence ID" value="KAG8234387.1"/>
    <property type="molecule type" value="Genomic_DNA"/>
</dbReference>
<gene>
    <name evidence="2" type="ORF">J437_LFUL015127</name>
</gene>
<keyword evidence="3" id="KW-1185">Reference proteome</keyword>
<keyword evidence="1" id="KW-0812">Transmembrane</keyword>
<accession>A0A8K0KH23</accession>
<sequence length="98" mass="11759">MLEKTWNFVCYWYFRYCMVTELYMVERWEQALINGFMILLFFLLFYFNYAVLLKAVSYLVPQVADDSFKVNMSYRDIISQDQPLTPQNAHKTFGGGKH</sequence>
<proteinExistence type="predicted"/>
<reference evidence="2" key="1">
    <citation type="submission" date="2013-04" db="EMBL/GenBank/DDBJ databases">
        <authorList>
            <person name="Qu J."/>
            <person name="Murali S.C."/>
            <person name="Bandaranaike D."/>
            <person name="Bellair M."/>
            <person name="Blankenburg K."/>
            <person name="Chao H."/>
            <person name="Dinh H."/>
            <person name="Doddapaneni H."/>
            <person name="Downs B."/>
            <person name="Dugan-Rocha S."/>
            <person name="Elkadiri S."/>
            <person name="Gnanaolivu R.D."/>
            <person name="Hernandez B."/>
            <person name="Javaid M."/>
            <person name="Jayaseelan J.C."/>
            <person name="Lee S."/>
            <person name="Li M."/>
            <person name="Ming W."/>
            <person name="Munidasa M."/>
            <person name="Muniz J."/>
            <person name="Nguyen L."/>
            <person name="Ongeri F."/>
            <person name="Osuji N."/>
            <person name="Pu L.-L."/>
            <person name="Puazo M."/>
            <person name="Qu C."/>
            <person name="Quiroz J."/>
            <person name="Raj R."/>
            <person name="Weissenberger G."/>
            <person name="Xin Y."/>
            <person name="Zou X."/>
            <person name="Han Y."/>
            <person name="Richards S."/>
            <person name="Worley K."/>
            <person name="Muzny D."/>
            <person name="Gibbs R."/>
        </authorList>
    </citation>
    <scope>NUCLEOTIDE SEQUENCE</scope>
    <source>
        <strain evidence="2">Sampled in the wild</strain>
    </source>
</reference>
<protein>
    <recommendedName>
        <fullName evidence="4">Serine palmitoyltransferase small subunit B</fullName>
    </recommendedName>
</protein>
<comment type="caution">
    <text evidence="2">The sequence shown here is derived from an EMBL/GenBank/DDBJ whole genome shotgun (WGS) entry which is preliminary data.</text>
</comment>
<name>A0A8K0KH23_LADFU</name>
<dbReference type="OrthoDB" id="202672at2759"/>
<dbReference type="AlphaFoldDB" id="A0A8K0KH23"/>
<evidence type="ECO:0000313" key="2">
    <source>
        <dbReference type="EMBL" id="KAG8234387.1"/>
    </source>
</evidence>
<dbReference type="Proteomes" id="UP000792457">
    <property type="component" value="Unassembled WGS sequence"/>
</dbReference>
<evidence type="ECO:0000256" key="1">
    <source>
        <dbReference type="SAM" id="Phobius"/>
    </source>
</evidence>
<organism evidence="2 3">
    <name type="scientific">Ladona fulva</name>
    <name type="common">Scarce chaser dragonfly</name>
    <name type="synonym">Libellula fulva</name>
    <dbReference type="NCBI Taxonomy" id="123851"/>
    <lineage>
        <taxon>Eukaryota</taxon>
        <taxon>Metazoa</taxon>
        <taxon>Ecdysozoa</taxon>
        <taxon>Arthropoda</taxon>
        <taxon>Hexapoda</taxon>
        <taxon>Insecta</taxon>
        <taxon>Pterygota</taxon>
        <taxon>Palaeoptera</taxon>
        <taxon>Odonata</taxon>
        <taxon>Epiprocta</taxon>
        <taxon>Anisoptera</taxon>
        <taxon>Libelluloidea</taxon>
        <taxon>Libellulidae</taxon>
        <taxon>Ladona</taxon>
    </lineage>
</organism>
<evidence type="ECO:0008006" key="4">
    <source>
        <dbReference type="Google" id="ProtNLM"/>
    </source>
</evidence>
<reference evidence="2" key="2">
    <citation type="submission" date="2017-10" db="EMBL/GenBank/DDBJ databases">
        <title>Ladona fulva Genome sequencing and assembly.</title>
        <authorList>
            <person name="Murali S."/>
            <person name="Richards S."/>
            <person name="Bandaranaike D."/>
            <person name="Bellair M."/>
            <person name="Blankenburg K."/>
            <person name="Chao H."/>
            <person name="Dinh H."/>
            <person name="Doddapaneni H."/>
            <person name="Dugan-Rocha S."/>
            <person name="Elkadiri S."/>
            <person name="Gnanaolivu R."/>
            <person name="Hernandez B."/>
            <person name="Skinner E."/>
            <person name="Javaid M."/>
            <person name="Lee S."/>
            <person name="Li M."/>
            <person name="Ming W."/>
            <person name="Munidasa M."/>
            <person name="Muniz J."/>
            <person name="Nguyen L."/>
            <person name="Hughes D."/>
            <person name="Osuji N."/>
            <person name="Pu L.-L."/>
            <person name="Puazo M."/>
            <person name="Qu C."/>
            <person name="Quiroz J."/>
            <person name="Raj R."/>
            <person name="Weissenberger G."/>
            <person name="Xin Y."/>
            <person name="Zou X."/>
            <person name="Han Y."/>
            <person name="Worley K."/>
            <person name="Muzny D."/>
            <person name="Gibbs R."/>
        </authorList>
    </citation>
    <scope>NUCLEOTIDE SEQUENCE</scope>
    <source>
        <strain evidence="2">Sampled in the wild</strain>
    </source>
</reference>
<keyword evidence="1" id="KW-0472">Membrane</keyword>
<evidence type="ECO:0000313" key="3">
    <source>
        <dbReference type="Proteomes" id="UP000792457"/>
    </source>
</evidence>